<evidence type="ECO:0000313" key="10">
    <source>
        <dbReference type="Proteomes" id="UP000318431"/>
    </source>
</evidence>
<evidence type="ECO:0000259" key="8">
    <source>
        <dbReference type="Pfam" id="PF08281"/>
    </source>
</evidence>
<name>A0A562RDD1_9BURK</name>
<evidence type="ECO:0000256" key="3">
    <source>
        <dbReference type="ARBA" id="ARBA00023082"/>
    </source>
</evidence>
<dbReference type="GO" id="GO:0006352">
    <property type="term" value="P:DNA-templated transcription initiation"/>
    <property type="evidence" value="ECO:0007669"/>
    <property type="project" value="InterPro"/>
</dbReference>
<dbReference type="InterPro" id="IPR014284">
    <property type="entry name" value="RNA_pol_sigma-70_dom"/>
</dbReference>
<dbReference type="Gene3D" id="1.10.10.10">
    <property type="entry name" value="Winged helix-like DNA-binding domain superfamily/Winged helix DNA-binding domain"/>
    <property type="match status" value="1"/>
</dbReference>
<accession>A0A562RDD1</accession>
<evidence type="ECO:0000313" key="9">
    <source>
        <dbReference type="EMBL" id="TWI66554.1"/>
    </source>
</evidence>
<dbReference type="InterPro" id="IPR013325">
    <property type="entry name" value="RNA_pol_sigma_r2"/>
</dbReference>
<evidence type="ECO:0000259" key="7">
    <source>
        <dbReference type="Pfam" id="PF04542"/>
    </source>
</evidence>
<dbReference type="InterPro" id="IPR013324">
    <property type="entry name" value="RNA_pol_sigma_r3/r4-like"/>
</dbReference>
<sequence length="214" mass="24081">MDTTTSGTATYFRATQGLPDNGRLSPSEKPFPPLMTDHRPGITETVARERKRLFGFIRRRVPDPGDAEDILQDVLHEFVRACSLPEPIEQVGAWLARVAQNRIIDRVRKKREEALPEAMIDAADESFLDHALPSSDDGPEAAYTRAVLLDAIVAALEELPANERDVFIAHELEGLSFNELAERDGIKVNTLLGWKRRAVLHLRARLQPFYDDDD</sequence>
<dbReference type="Proteomes" id="UP000318431">
    <property type="component" value="Unassembled WGS sequence"/>
</dbReference>
<reference evidence="9 10" key="1">
    <citation type="journal article" date="2015" name="Stand. Genomic Sci.">
        <title>Genomic Encyclopedia of Bacterial and Archaeal Type Strains, Phase III: the genomes of soil and plant-associated and newly described type strains.</title>
        <authorList>
            <person name="Whitman W.B."/>
            <person name="Woyke T."/>
            <person name="Klenk H.P."/>
            <person name="Zhou Y."/>
            <person name="Lilburn T.G."/>
            <person name="Beck B.J."/>
            <person name="De Vos P."/>
            <person name="Vandamme P."/>
            <person name="Eisen J.A."/>
            <person name="Garrity G."/>
            <person name="Hugenholtz P."/>
            <person name="Kyrpides N.C."/>
        </authorList>
    </citation>
    <scope>NUCLEOTIDE SEQUENCE [LARGE SCALE GENOMIC DNA]</scope>
    <source>
        <strain evidence="9 10">CGMCC 1.10822</strain>
    </source>
</reference>
<organism evidence="9 10">
    <name type="scientific">Pseudoduganella lurida</name>
    <dbReference type="NCBI Taxonomy" id="1036180"/>
    <lineage>
        <taxon>Bacteria</taxon>
        <taxon>Pseudomonadati</taxon>
        <taxon>Pseudomonadota</taxon>
        <taxon>Betaproteobacteria</taxon>
        <taxon>Burkholderiales</taxon>
        <taxon>Oxalobacteraceae</taxon>
        <taxon>Telluria group</taxon>
        <taxon>Pseudoduganella</taxon>
    </lineage>
</organism>
<keyword evidence="5" id="KW-0804">Transcription</keyword>
<comment type="similarity">
    <text evidence="1">Belongs to the sigma-70 factor family. ECF subfamily.</text>
</comment>
<feature type="region of interest" description="Disordered" evidence="6">
    <location>
        <begin position="1"/>
        <end position="39"/>
    </location>
</feature>
<dbReference type="PANTHER" id="PTHR43133:SF8">
    <property type="entry name" value="RNA POLYMERASE SIGMA FACTOR HI_1459-RELATED"/>
    <property type="match status" value="1"/>
</dbReference>
<dbReference type="GO" id="GO:0016987">
    <property type="term" value="F:sigma factor activity"/>
    <property type="evidence" value="ECO:0007669"/>
    <property type="project" value="UniProtKB-KW"/>
</dbReference>
<evidence type="ECO:0000256" key="1">
    <source>
        <dbReference type="ARBA" id="ARBA00010641"/>
    </source>
</evidence>
<evidence type="ECO:0000256" key="5">
    <source>
        <dbReference type="ARBA" id="ARBA00023163"/>
    </source>
</evidence>
<keyword evidence="2" id="KW-0805">Transcription regulation</keyword>
<evidence type="ECO:0000256" key="2">
    <source>
        <dbReference type="ARBA" id="ARBA00023015"/>
    </source>
</evidence>
<dbReference type="Pfam" id="PF08281">
    <property type="entry name" value="Sigma70_r4_2"/>
    <property type="match status" value="1"/>
</dbReference>
<dbReference type="InterPro" id="IPR036388">
    <property type="entry name" value="WH-like_DNA-bd_sf"/>
</dbReference>
<dbReference type="SUPFAM" id="SSF88946">
    <property type="entry name" value="Sigma2 domain of RNA polymerase sigma factors"/>
    <property type="match status" value="1"/>
</dbReference>
<feature type="domain" description="RNA polymerase sigma-70 region 2" evidence="7">
    <location>
        <begin position="46"/>
        <end position="111"/>
    </location>
</feature>
<dbReference type="Gene3D" id="1.10.1740.10">
    <property type="match status" value="1"/>
</dbReference>
<dbReference type="InterPro" id="IPR007627">
    <property type="entry name" value="RNA_pol_sigma70_r2"/>
</dbReference>
<dbReference type="GO" id="GO:0003677">
    <property type="term" value="F:DNA binding"/>
    <property type="evidence" value="ECO:0007669"/>
    <property type="project" value="UniProtKB-KW"/>
</dbReference>
<keyword evidence="4" id="KW-0238">DNA-binding</keyword>
<dbReference type="InterPro" id="IPR013249">
    <property type="entry name" value="RNA_pol_sigma70_r4_t2"/>
</dbReference>
<keyword evidence="3" id="KW-0731">Sigma factor</keyword>
<dbReference type="Pfam" id="PF04542">
    <property type="entry name" value="Sigma70_r2"/>
    <property type="match status" value="1"/>
</dbReference>
<evidence type="ECO:0000256" key="4">
    <source>
        <dbReference type="ARBA" id="ARBA00023125"/>
    </source>
</evidence>
<proteinExistence type="inferred from homology"/>
<keyword evidence="10" id="KW-1185">Reference proteome</keyword>
<evidence type="ECO:0000256" key="6">
    <source>
        <dbReference type="SAM" id="MobiDB-lite"/>
    </source>
</evidence>
<dbReference type="CDD" id="cd06171">
    <property type="entry name" value="Sigma70_r4"/>
    <property type="match status" value="1"/>
</dbReference>
<dbReference type="InterPro" id="IPR039425">
    <property type="entry name" value="RNA_pol_sigma-70-like"/>
</dbReference>
<dbReference type="AlphaFoldDB" id="A0A562RDD1"/>
<comment type="caution">
    <text evidence="9">The sequence shown here is derived from an EMBL/GenBank/DDBJ whole genome shotgun (WGS) entry which is preliminary data.</text>
</comment>
<gene>
    <name evidence="9" type="ORF">IP91_02372</name>
</gene>
<dbReference type="PANTHER" id="PTHR43133">
    <property type="entry name" value="RNA POLYMERASE ECF-TYPE SIGMA FACTO"/>
    <property type="match status" value="1"/>
</dbReference>
<dbReference type="SUPFAM" id="SSF88659">
    <property type="entry name" value="Sigma3 and sigma4 domains of RNA polymerase sigma factors"/>
    <property type="match status" value="1"/>
</dbReference>
<feature type="domain" description="RNA polymerase sigma factor 70 region 4 type 2" evidence="8">
    <location>
        <begin position="150"/>
        <end position="202"/>
    </location>
</feature>
<protein>
    <submittedName>
        <fullName evidence="9">RNA polymerase sigma factor (Sigma-70 family)</fullName>
    </submittedName>
</protein>
<dbReference type="EMBL" id="VLLB01000003">
    <property type="protein sequence ID" value="TWI66554.1"/>
    <property type="molecule type" value="Genomic_DNA"/>
</dbReference>
<dbReference type="NCBIfam" id="TIGR02937">
    <property type="entry name" value="sigma70-ECF"/>
    <property type="match status" value="1"/>
</dbReference>